<dbReference type="SUPFAM" id="SSF161098">
    <property type="entry name" value="MetI-like"/>
    <property type="match status" value="1"/>
</dbReference>
<evidence type="ECO:0000313" key="10">
    <source>
        <dbReference type="Proteomes" id="UP000194360"/>
    </source>
</evidence>
<feature type="transmembrane region" description="Helical" evidence="7">
    <location>
        <begin position="180"/>
        <end position="201"/>
    </location>
</feature>
<evidence type="ECO:0000256" key="3">
    <source>
        <dbReference type="ARBA" id="ARBA00022475"/>
    </source>
</evidence>
<evidence type="ECO:0000259" key="8">
    <source>
        <dbReference type="PROSITE" id="PS50928"/>
    </source>
</evidence>
<dbReference type="Pfam" id="PF19300">
    <property type="entry name" value="BPD_transp_1_N"/>
    <property type="match status" value="1"/>
</dbReference>
<dbReference type="Pfam" id="PF00528">
    <property type="entry name" value="BPD_transp_1"/>
    <property type="match status" value="1"/>
</dbReference>
<name>A0A1Y2MIE2_PSEAH</name>
<proteinExistence type="inferred from homology"/>
<keyword evidence="4 7" id="KW-0812">Transmembrane</keyword>
<comment type="subcellular location">
    <subcellularLocation>
        <location evidence="1 7">Cell membrane</location>
        <topology evidence="1 7">Multi-pass membrane protein</topology>
    </subcellularLocation>
</comment>
<protein>
    <submittedName>
        <fullName evidence="9">Nickel transport system permease protein NikB</fullName>
    </submittedName>
</protein>
<gene>
    <name evidence="9" type="primary">nikB_3</name>
    <name evidence="9" type="ORF">BG845_06827</name>
</gene>
<keyword evidence="2 7" id="KW-0813">Transport</keyword>
<feature type="transmembrane region" description="Helical" evidence="7">
    <location>
        <begin position="292"/>
        <end position="314"/>
    </location>
</feature>
<evidence type="ECO:0000256" key="4">
    <source>
        <dbReference type="ARBA" id="ARBA00022692"/>
    </source>
</evidence>
<feature type="domain" description="ABC transmembrane type-1" evidence="8">
    <location>
        <begin position="114"/>
        <end position="314"/>
    </location>
</feature>
<dbReference type="STRING" id="2074.BG845_06827"/>
<keyword evidence="10" id="KW-1185">Reference proteome</keyword>
<dbReference type="InterPro" id="IPR045621">
    <property type="entry name" value="BPD_transp_1_N"/>
</dbReference>
<feature type="transmembrane region" description="Helical" evidence="7">
    <location>
        <begin position="152"/>
        <end position="174"/>
    </location>
</feature>
<comment type="caution">
    <text evidence="9">The sequence shown here is derived from an EMBL/GenBank/DDBJ whole genome shotgun (WGS) entry which is preliminary data.</text>
</comment>
<evidence type="ECO:0000256" key="7">
    <source>
        <dbReference type="RuleBase" id="RU363032"/>
    </source>
</evidence>
<dbReference type="InterPro" id="IPR000515">
    <property type="entry name" value="MetI-like"/>
</dbReference>
<dbReference type="PROSITE" id="PS50928">
    <property type="entry name" value="ABC_TM1"/>
    <property type="match status" value="1"/>
</dbReference>
<dbReference type="InterPro" id="IPR035906">
    <property type="entry name" value="MetI-like_sf"/>
</dbReference>
<keyword evidence="6 7" id="KW-0472">Membrane</keyword>
<feature type="transmembrane region" description="Helical" evidence="7">
    <location>
        <begin position="118"/>
        <end position="140"/>
    </location>
</feature>
<evidence type="ECO:0000256" key="5">
    <source>
        <dbReference type="ARBA" id="ARBA00022989"/>
    </source>
</evidence>
<feature type="transmembrane region" description="Helical" evidence="7">
    <location>
        <begin position="257"/>
        <end position="280"/>
    </location>
</feature>
<feature type="transmembrane region" description="Helical" evidence="7">
    <location>
        <begin position="25"/>
        <end position="46"/>
    </location>
</feature>
<dbReference type="RefSeq" id="WP_085916836.1">
    <property type="nucleotide sequence ID" value="NZ_AP018920.1"/>
</dbReference>
<reference evidence="9 10" key="1">
    <citation type="submission" date="2016-09" db="EMBL/GenBank/DDBJ databases">
        <title>Pseudonocardia autotrophica DSM535, a candidate organism with high potential of specific P450 cytochromes.</title>
        <authorList>
            <person name="Grumaz C."/>
            <person name="Vainshtein Y."/>
            <person name="Kirstahler P."/>
            <person name="Sohn K."/>
        </authorList>
    </citation>
    <scope>NUCLEOTIDE SEQUENCE [LARGE SCALE GENOMIC DNA]</scope>
    <source>
        <strain evidence="9 10">DSM 535</strain>
    </source>
</reference>
<evidence type="ECO:0000313" key="9">
    <source>
        <dbReference type="EMBL" id="OSY34467.1"/>
    </source>
</evidence>
<evidence type="ECO:0000256" key="1">
    <source>
        <dbReference type="ARBA" id="ARBA00004651"/>
    </source>
</evidence>
<dbReference type="GO" id="GO:0055085">
    <property type="term" value="P:transmembrane transport"/>
    <property type="evidence" value="ECO:0007669"/>
    <property type="project" value="InterPro"/>
</dbReference>
<dbReference type="OrthoDB" id="9778910at2"/>
<dbReference type="EMBL" id="MIGB01000088">
    <property type="protein sequence ID" value="OSY34467.1"/>
    <property type="molecule type" value="Genomic_DNA"/>
</dbReference>
<dbReference type="Proteomes" id="UP000194360">
    <property type="component" value="Unassembled WGS sequence"/>
</dbReference>
<dbReference type="Gene3D" id="1.10.3720.10">
    <property type="entry name" value="MetI-like"/>
    <property type="match status" value="1"/>
</dbReference>
<dbReference type="GO" id="GO:0005886">
    <property type="term" value="C:plasma membrane"/>
    <property type="evidence" value="ECO:0007669"/>
    <property type="project" value="UniProtKB-SubCell"/>
</dbReference>
<evidence type="ECO:0000256" key="6">
    <source>
        <dbReference type="ARBA" id="ARBA00023136"/>
    </source>
</evidence>
<keyword evidence="5 7" id="KW-1133">Transmembrane helix</keyword>
<evidence type="ECO:0000256" key="2">
    <source>
        <dbReference type="ARBA" id="ARBA00022448"/>
    </source>
</evidence>
<organism evidence="9 10">
    <name type="scientific">Pseudonocardia autotrophica</name>
    <name type="common">Amycolata autotrophica</name>
    <name type="synonym">Nocardia autotrophica</name>
    <dbReference type="NCBI Taxonomy" id="2074"/>
    <lineage>
        <taxon>Bacteria</taxon>
        <taxon>Bacillati</taxon>
        <taxon>Actinomycetota</taxon>
        <taxon>Actinomycetes</taxon>
        <taxon>Pseudonocardiales</taxon>
        <taxon>Pseudonocardiaceae</taxon>
        <taxon>Pseudonocardia</taxon>
    </lineage>
</organism>
<sequence>MPEASPPGLPTAGPTHTLVGPARRMLAAVAVLAVASVVVFVIARSIPTTPMAAYLQSRGIPVTEENLADLRRTWGLDAPPVEQYLSWMAGLLRGDWGTTTTTGIPIGPELAARMPLSLAIGGGALLGGWLLAYLIGTAAATGVRFLPSVSRALAVLSQSVPVFVVAVAVINVLGVELRWVPFYALQGPAVVVAPTVILALFTAGQLTRTVTEHARALSDEPFVRAELGRGFDRSTIVWVHGRRQVLYGMFSASIGKIATVTGAAAVLEFVFAVPGINLFMIDSIRGRDYAVIQAYLMATTVWVVLVHVVLGVVLGRLDPRRTR</sequence>
<dbReference type="PANTHER" id="PTHR43163:SF6">
    <property type="entry name" value="DIPEPTIDE TRANSPORT SYSTEM PERMEASE PROTEIN DPPB-RELATED"/>
    <property type="match status" value="1"/>
</dbReference>
<accession>A0A1Y2MIE2</accession>
<keyword evidence="3" id="KW-1003">Cell membrane</keyword>
<dbReference type="AlphaFoldDB" id="A0A1Y2MIE2"/>
<comment type="similarity">
    <text evidence="7">Belongs to the binding-protein-dependent transport system permease family.</text>
</comment>
<dbReference type="PANTHER" id="PTHR43163">
    <property type="entry name" value="DIPEPTIDE TRANSPORT SYSTEM PERMEASE PROTEIN DPPB-RELATED"/>
    <property type="match status" value="1"/>
</dbReference>